<reference evidence="1 2" key="1">
    <citation type="submission" date="2022-11" db="EMBL/GenBank/DDBJ databases">
        <title>Minimal conservation of predation-associated metabolite biosynthetic gene clusters underscores biosynthetic potential of Myxococcota including descriptions for ten novel species: Archangium lansinium sp. nov., Myxococcus landrumus sp. nov., Nannocystis bai.</title>
        <authorList>
            <person name="Ahearne A."/>
            <person name="Stevens C."/>
            <person name="Dowd S."/>
        </authorList>
    </citation>
    <scope>NUCLEOTIDE SEQUENCE [LARGE SCALE GENOMIC DNA]</scope>
    <source>
        <strain evidence="1 2">NCWAL01</strain>
    </source>
</reference>
<accession>A0ABT5DB84</accession>
<sequence>MRTWLPPYRVELELHGQSLGDFVEGPGNDRLISERMAEAYRAEGLTGLLGFHPVEVVRVLRKRKGPEVGLVPRYFAVTACFGRGAVDEGLSHLRRSRPSTCSECRSPGVDSIHGFALESGTWQGEDVFRPRGLQGSILVSARFAEFVQRHELTNMKLTPTEKYSYS</sequence>
<keyword evidence="2" id="KW-1185">Reference proteome</keyword>
<gene>
    <name evidence="1" type="ORF">POL68_18000</name>
</gene>
<dbReference type="EMBL" id="JAQNDM010000002">
    <property type="protein sequence ID" value="MDC0710375.1"/>
    <property type="molecule type" value="Genomic_DNA"/>
</dbReference>
<organism evidence="1 2">
    <name type="scientific">Stigmatella ashevillensis</name>
    <dbReference type="NCBI Taxonomy" id="2995309"/>
    <lineage>
        <taxon>Bacteria</taxon>
        <taxon>Pseudomonadati</taxon>
        <taxon>Myxococcota</taxon>
        <taxon>Myxococcia</taxon>
        <taxon>Myxococcales</taxon>
        <taxon>Cystobacterineae</taxon>
        <taxon>Archangiaceae</taxon>
        <taxon>Stigmatella</taxon>
    </lineage>
</organism>
<proteinExistence type="predicted"/>
<dbReference type="RefSeq" id="WP_272139773.1">
    <property type="nucleotide sequence ID" value="NZ_JAQNDM010000002.1"/>
</dbReference>
<evidence type="ECO:0000313" key="1">
    <source>
        <dbReference type="EMBL" id="MDC0710375.1"/>
    </source>
</evidence>
<dbReference type="Proteomes" id="UP001221838">
    <property type="component" value="Unassembled WGS sequence"/>
</dbReference>
<evidence type="ECO:0000313" key="2">
    <source>
        <dbReference type="Proteomes" id="UP001221838"/>
    </source>
</evidence>
<name>A0ABT5DB84_9BACT</name>
<protein>
    <submittedName>
        <fullName evidence="1">Uncharacterized protein</fullName>
    </submittedName>
</protein>
<comment type="caution">
    <text evidence="1">The sequence shown here is derived from an EMBL/GenBank/DDBJ whole genome shotgun (WGS) entry which is preliminary data.</text>
</comment>